<keyword evidence="3" id="KW-1185">Reference proteome</keyword>
<dbReference type="SUPFAM" id="SSF51197">
    <property type="entry name" value="Clavaminate synthase-like"/>
    <property type="match status" value="1"/>
</dbReference>
<dbReference type="HOGENOM" id="CLU_2137918_0_0_1"/>
<dbReference type="InterPro" id="IPR044861">
    <property type="entry name" value="IPNS-like_FE2OG_OXY"/>
</dbReference>
<dbReference type="Gene3D" id="2.60.120.330">
    <property type="entry name" value="B-lactam Antibiotic, Isopenicillin N Synthase, Chain"/>
    <property type="match status" value="1"/>
</dbReference>
<dbReference type="eggNOG" id="KOG0143">
    <property type="taxonomic scope" value="Eukaryota"/>
</dbReference>
<dbReference type="InterPro" id="IPR027443">
    <property type="entry name" value="IPNS-like_sf"/>
</dbReference>
<reference evidence="3" key="1">
    <citation type="journal article" date="2011" name="Nature">
        <title>Genome sequence and analysis of the tuber crop potato.</title>
        <authorList>
            <consortium name="The Potato Genome Sequencing Consortium"/>
        </authorList>
    </citation>
    <scope>NUCLEOTIDE SEQUENCE [LARGE SCALE GENOMIC DNA]</scope>
    <source>
        <strain evidence="3">cv. DM1-3 516 R44</strain>
    </source>
</reference>
<evidence type="ECO:0000259" key="1">
    <source>
        <dbReference type="Pfam" id="PF03171"/>
    </source>
</evidence>
<proteinExistence type="predicted"/>
<sequence>MPQLKSGLQVFVDNEWYFICQNFNAFVVNIGDTFMALSNGRYKSCLHRKLVNNKTARKSLPFFLSWCRERASGRGNERVTPAGNGSPVQNDPIYENSLAHHEETEEGVYVVNV</sequence>
<dbReference type="Gramene" id="PGSC0003DMT400086504">
    <property type="protein sequence ID" value="PGSC0003DMT400086504"/>
    <property type="gene ID" value="PGSC0003DMG400036075"/>
</dbReference>
<dbReference type="AlphaFoldDB" id="M1DBW8"/>
<protein>
    <submittedName>
        <fullName evidence="2">Gibberellin 20-oxidase</fullName>
    </submittedName>
</protein>
<dbReference type="EnsemblPlants" id="PGSC0003DMT400086504">
    <property type="protein sequence ID" value="PGSC0003DMT400086504"/>
    <property type="gene ID" value="PGSC0003DMG400036075"/>
</dbReference>
<evidence type="ECO:0000313" key="2">
    <source>
        <dbReference type="EnsemblPlants" id="PGSC0003DMT400086504"/>
    </source>
</evidence>
<name>M1DBW8_SOLTU</name>
<dbReference type="Pfam" id="PF03171">
    <property type="entry name" value="2OG-FeII_Oxy"/>
    <property type="match status" value="1"/>
</dbReference>
<accession>M1DBW8</accession>
<evidence type="ECO:0000313" key="3">
    <source>
        <dbReference type="Proteomes" id="UP000011115"/>
    </source>
</evidence>
<dbReference type="PANTHER" id="PTHR47990">
    <property type="entry name" value="2-OXOGLUTARATE (2OG) AND FE(II)-DEPENDENT OXYGENASE SUPERFAMILY PROTEIN-RELATED"/>
    <property type="match status" value="1"/>
</dbReference>
<organism evidence="2 3">
    <name type="scientific">Solanum tuberosum</name>
    <name type="common">Potato</name>
    <dbReference type="NCBI Taxonomy" id="4113"/>
    <lineage>
        <taxon>Eukaryota</taxon>
        <taxon>Viridiplantae</taxon>
        <taxon>Streptophyta</taxon>
        <taxon>Embryophyta</taxon>
        <taxon>Tracheophyta</taxon>
        <taxon>Spermatophyta</taxon>
        <taxon>Magnoliopsida</taxon>
        <taxon>eudicotyledons</taxon>
        <taxon>Gunneridae</taxon>
        <taxon>Pentapetalae</taxon>
        <taxon>asterids</taxon>
        <taxon>lamiids</taxon>
        <taxon>Solanales</taxon>
        <taxon>Solanaceae</taxon>
        <taxon>Solanoideae</taxon>
        <taxon>Solaneae</taxon>
        <taxon>Solanum</taxon>
    </lineage>
</organism>
<dbReference type="Proteomes" id="UP000011115">
    <property type="component" value="Unassembled WGS sequence"/>
</dbReference>
<feature type="domain" description="Isopenicillin N synthase-like Fe(2+) 2OG dioxygenase" evidence="1">
    <location>
        <begin position="6"/>
        <end position="64"/>
    </location>
</feature>
<dbReference type="InParanoid" id="M1DBW8"/>
<dbReference type="PaxDb" id="4113-PGSC0003DMT400086504"/>
<dbReference type="InterPro" id="IPR050231">
    <property type="entry name" value="Iron_ascorbate_oxido_reductase"/>
</dbReference>
<reference evidence="2" key="2">
    <citation type="submission" date="2015-06" db="UniProtKB">
        <authorList>
            <consortium name="EnsemblPlants"/>
        </authorList>
    </citation>
    <scope>IDENTIFICATION</scope>
    <source>
        <strain evidence="2">DM1-3 516 R44</strain>
    </source>
</reference>